<keyword evidence="1" id="KW-0812">Transmembrane</keyword>
<keyword evidence="3" id="KW-1185">Reference proteome</keyword>
<keyword evidence="1" id="KW-1133">Transmembrane helix</keyword>
<evidence type="ECO:0000313" key="3">
    <source>
        <dbReference type="Proteomes" id="UP001139157"/>
    </source>
</evidence>
<gene>
    <name evidence="2" type="ORF">NDR86_08250</name>
</gene>
<protein>
    <submittedName>
        <fullName evidence="2">DUF4436 domain-containing protein</fullName>
    </submittedName>
</protein>
<organism evidence="2 3">
    <name type="scientific">Nocardia pulmonis</name>
    <dbReference type="NCBI Taxonomy" id="2951408"/>
    <lineage>
        <taxon>Bacteria</taxon>
        <taxon>Bacillati</taxon>
        <taxon>Actinomycetota</taxon>
        <taxon>Actinomycetes</taxon>
        <taxon>Mycobacteriales</taxon>
        <taxon>Nocardiaceae</taxon>
        <taxon>Nocardia</taxon>
    </lineage>
</organism>
<dbReference type="InterPro" id="IPR027948">
    <property type="entry name" value="DUF4436"/>
</dbReference>
<dbReference type="EMBL" id="JAMRXG010000003">
    <property type="protein sequence ID" value="MCM6773463.1"/>
    <property type="molecule type" value="Genomic_DNA"/>
</dbReference>
<evidence type="ECO:0000256" key="1">
    <source>
        <dbReference type="SAM" id="Phobius"/>
    </source>
</evidence>
<keyword evidence="1" id="KW-0472">Membrane</keyword>
<dbReference type="AlphaFoldDB" id="A0A9X2E5I4"/>
<sequence>MQHRARRNAWGWAWAGLVVLILIGAVAASLGMYAIGKRHAGTAYTFGDLDARDRVLVNAWIGRFDPASNDVTIEVSAGPEGALADAAGDFAAEVVLTPLTALKSDPLTVEAGQRMTATELHFPIDGVITDYPFDRHRLRLAFEVTGADRHPLPLAVTVANGDAFFRTTNTIDATETGAVDLTVQARRSTPTLVFAVFVMVLMFGLALAAATAAYYVLRWRRGLLFPACSLMAVVLFALVPLRNAVPGNPPIGSIIDFASFFLAEGIISVALIASVVIGYRIEIARERIDAQV</sequence>
<dbReference type="Proteomes" id="UP001139157">
    <property type="component" value="Unassembled WGS sequence"/>
</dbReference>
<dbReference type="RefSeq" id="WP_251910533.1">
    <property type="nucleotide sequence ID" value="NZ_JAMRXG010000003.1"/>
</dbReference>
<proteinExistence type="predicted"/>
<feature type="transmembrane region" description="Helical" evidence="1">
    <location>
        <begin position="257"/>
        <end position="279"/>
    </location>
</feature>
<accession>A0A9X2E5I4</accession>
<feature type="transmembrane region" description="Helical" evidence="1">
    <location>
        <begin position="192"/>
        <end position="216"/>
    </location>
</feature>
<dbReference type="Pfam" id="PF14494">
    <property type="entry name" value="DUF4436"/>
    <property type="match status" value="1"/>
</dbReference>
<reference evidence="2" key="1">
    <citation type="submission" date="2022-06" db="EMBL/GenBank/DDBJ databases">
        <title>Novel species in genus nocardia.</title>
        <authorList>
            <person name="Li F."/>
        </authorList>
    </citation>
    <scope>NUCLEOTIDE SEQUENCE</scope>
    <source>
        <strain evidence="2">CDC141</strain>
    </source>
</reference>
<name>A0A9X2E5I4_9NOCA</name>
<feature type="transmembrane region" description="Helical" evidence="1">
    <location>
        <begin position="12"/>
        <end position="35"/>
    </location>
</feature>
<comment type="caution">
    <text evidence="2">The sequence shown here is derived from an EMBL/GenBank/DDBJ whole genome shotgun (WGS) entry which is preliminary data.</text>
</comment>
<evidence type="ECO:0000313" key="2">
    <source>
        <dbReference type="EMBL" id="MCM6773463.1"/>
    </source>
</evidence>
<feature type="transmembrane region" description="Helical" evidence="1">
    <location>
        <begin position="223"/>
        <end position="245"/>
    </location>
</feature>